<dbReference type="InterPro" id="IPR051678">
    <property type="entry name" value="AGP_Transferase"/>
</dbReference>
<reference evidence="1" key="1">
    <citation type="journal article" date="2020" name="Stud. Mycol.">
        <title>101 Dothideomycetes genomes: a test case for predicting lifestyles and emergence of pathogens.</title>
        <authorList>
            <person name="Haridas S."/>
            <person name="Albert R."/>
            <person name="Binder M."/>
            <person name="Bloem J."/>
            <person name="Labutti K."/>
            <person name="Salamov A."/>
            <person name="Andreopoulos B."/>
            <person name="Baker S."/>
            <person name="Barry K."/>
            <person name="Bills G."/>
            <person name="Bluhm B."/>
            <person name="Cannon C."/>
            <person name="Castanera R."/>
            <person name="Culley D."/>
            <person name="Daum C."/>
            <person name="Ezra D."/>
            <person name="Gonzalez J."/>
            <person name="Henrissat B."/>
            <person name="Kuo A."/>
            <person name="Liang C."/>
            <person name="Lipzen A."/>
            <person name="Lutzoni F."/>
            <person name="Magnuson J."/>
            <person name="Mondo S."/>
            <person name="Nolan M."/>
            <person name="Ohm R."/>
            <person name="Pangilinan J."/>
            <person name="Park H.-J."/>
            <person name="Ramirez L."/>
            <person name="Alfaro M."/>
            <person name="Sun H."/>
            <person name="Tritt A."/>
            <person name="Yoshinaga Y."/>
            <person name="Zwiers L.-H."/>
            <person name="Turgeon B."/>
            <person name="Goodwin S."/>
            <person name="Spatafora J."/>
            <person name="Crous P."/>
            <person name="Grigoriev I."/>
        </authorList>
    </citation>
    <scope>NUCLEOTIDE SEQUENCE</scope>
    <source>
        <strain evidence="1">CBS 269.34</strain>
    </source>
</reference>
<dbReference type="OrthoDB" id="5404599at2759"/>
<organism evidence="1 2">
    <name type="scientific">Lophium mytilinum</name>
    <dbReference type="NCBI Taxonomy" id="390894"/>
    <lineage>
        <taxon>Eukaryota</taxon>
        <taxon>Fungi</taxon>
        <taxon>Dikarya</taxon>
        <taxon>Ascomycota</taxon>
        <taxon>Pezizomycotina</taxon>
        <taxon>Dothideomycetes</taxon>
        <taxon>Pleosporomycetidae</taxon>
        <taxon>Mytilinidiales</taxon>
        <taxon>Mytilinidiaceae</taxon>
        <taxon>Lophium</taxon>
    </lineage>
</organism>
<dbReference type="SUPFAM" id="SSF56112">
    <property type="entry name" value="Protein kinase-like (PK-like)"/>
    <property type="match status" value="1"/>
</dbReference>
<sequence length="208" mass="23078">MDRCTFQPIAPILRRVRGRTLNSAWPSLSACQPLKVAKQVAQHCSMLARQTSPRFESVSGHGVLEYWLMGRPPASNPTWLPMVLGPFSGSELKAYMTRISSEPVPEIDSEVDESFPFYHPDLGPTNIMVSDHGNSVTAISDWEAAGYFPKFLVATRPASNPAYRLIIPNTDAEKNERSKMLVEALEGMGFVCLDTAYTKWNMVKTSPA</sequence>
<keyword evidence="2" id="KW-1185">Reference proteome</keyword>
<dbReference type="EMBL" id="MU004181">
    <property type="protein sequence ID" value="KAF2503074.1"/>
    <property type="molecule type" value="Genomic_DNA"/>
</dbReference>
<dbReference type="InterPro" id="IPR011009">
    <property type="entry name" value="Kinase-like_dom_sf"/>
</dbReference>
<gene>
    <name evidence="1" type="ORF">BU16DRAFT_521698</name>
</gene>
<dbReference type="PANTHER" id="PTHR21310">
    <property type="entry name" value="AMINOGLYCOSIDE PHOSPHOTRANSFERASE-RELATED-RELATED"/>
    <property type="match status" value="1"/>
</dbReference>
<proteinExistence type="predicted"/>
<dbReference type="AlphaFoldDB" id="A0A6A6RF34"/>
<evidence type="ECO:0000313" key="2">
    <source>
        <dbReference type="Proteomes" id="UP000799750"/>
    </source>
</evidence>
<protein>
    <recommendedName>
        <fullName evidence="3">Aminoglycoside phosphotransferase domain-containing protein</fullName>
    </recommendedName>
</protein>
<evidence type="ECO:0000313" key="1">
    <source>
        <dbReference type="EMBL" id="KAF2503074.1"/>
    </source>
</evidence>
<dbReference type="PANTHER" id="PTHR21310:SF58">
    <property type="entry name" value="AMINOGLYCOSIDE PHOSPHOTRANSFERASE DOMAIN-CONTAINING PROTEIN"/>
    <property type="match status" value="1"/>
</dbReference>
<dbReference type="Proteomes" id="UP000799750">
    <property type="component" value="Unassembled WGS sequence"/>
</dbReference>
<accession>A0A6A6RF34</accession>
<evidence type="ECO:0008006" key="3">
    <source>
        <dbReference type="Google" id="ProtNLM"/>
    </source>
</evidence>
<dbReference type="PROSITE" id="PS51257">
    <property type="entry name" value="PROKAR_LIPOPROTEIN"/>
    <property type="match status" value="1"/>
</dbReference>
<name>A0A6A6RF34_9PEZI</name>